<accession>A0AAU7JVD6</accession>
<reference evidence="2" key="1">
    <citation type="submission" date="2024-05" db="EMBL/GenBank/DDBJ databases">
        <authorList>
            <person name="Kim S."/>
            <person name="Heo J."/>
            <person name="Choi H."/>
            <person name="Choi Y."/>
            <person name="Kwon S.-W."/>
            <person name="Kim Y."/>
        </authorList>
    </citation>
    <scope>NUCLEOTIDE SEQUENCE</scope>
    <source>
        <strain evidence="2">KACC 23699</strain>
    </source>
</reference>
<dbReference type="RefSeq" id="WP_406831702.1">
    <property type="nucleotide sequence ID" value="NZ_CP157483.1"/>
</dbReference>
<dbReference type="Pfam" id="PF00561">
    <property type="entry name" value="Abhydrolase_1"/>
    <property type="match status" value="1"/>
</dbReference>
<dbReference type="InterPro" id="IPR050266">
    <property type="entry name" value="AB_hydrolase_sf"/>
</dbReference>
<organism evidence="2">
    <name type="scientific">Pedococcus sp. KACC 23699</name>
    <dbReference type="NCBI Taxonomy" id="3149228"/>
    <lineage>
        <taxon>Bacteria</taxon>
        <taxon>Bacillati</taxon>
        <taxon>Actinomycetota</taxon>
        <taxon>Actinomycetes</taxon>
        <taxon>Micrococcales</taxon>
        <taxon>Intrasporangiaceae</taxon>
        <taxon>Pedococcus</taxon>
    </lineage>
</organism>
<dbReference type="PRINTS" id="PR00412">
    <property type="entry name" value="EPOXHYDRLASE"/>
</dbReference>
<gene>
    <name evidence="2" type="ORF">ABEG17_02500</name>
</gene>
<dbReference type="InterPro" id="IPR000639">
    <property type="entry name" value="Epox_hydrolase-like"/>
</dbReference>
<dbReference type="AlphaFoldDB" id="A0AAU7JVD6"/>
<dbReference type="InterPro" id="IPR000073">
    <property type="entry name" value="AB_hydrolase_1"/>
</dbReference>
<dbReference type="EMBL" id="CP157483">
    <property type="protein sequence ID" value="XBO44215.1"/>
    <property type="molecule type" value="Genomic_DNA"/>
</dbReference>
<name>A0AAU7JVD6_9MICO</name>
<dbReference type="PANTHER" id="PTHR43798">
    <property type="entry name" value="MONOACYLGLYCEROL LIPASE"/>
    <property type="match status" value="1"/>
</dbReference>
<dbReference type="InterPro" id="IPR029058">
    <property type="entry name" value="AB_hydrolase_fold"/>
</dbReference>
<dbReference type="Gene3D" id="3.40.50.1820">
    <property type="entry name" value="alpha/beta hydrolase"/>
    <property type="match status" value="1"/>
</dbReference>
<evidence type="ECO:0000313" key="2">
    <source>
        <dbReference type="EMBL" id="XBO44215.1"/>
    </source>
</evidence>
<keyword evidence="2" id="KW-0378">Hydrolase</keyword>
<dbReference type="GO" id="GO:0016787">
    <property type="term" value="F:hydrolase activity"/>
    <property type="evidence" value="ECO:0007669"/>
    <property type="project" value="UniProtKB-KW"/>
</dbReference>
<protein>
    <submittedName>
        <fullName evidence="2">Alpha/beta hydrolase</fullName>
    </submittedName>
</protein>
<feature type="domain" description="AB hydrolase-1" evidence="1">
    <location>
        <begin position="31"/>
        <end position="281"/>
    </location>
</feature>
<evidence type="ECO:0000259" key="1">
    <source>
        <dbReference type="Pfam" id="PF00561"/>
    </source>
</evidence>
<dbReference type="SUPFAM" id="SSF53474">
    <property type="entry name" value="alpha/beta-Hydrolases"/>
    <property type="match status" value="1"/>
</dbReference>
<proteinExistence type="predicted"/>
<sequence length="301" mass="32414">MTISDVSGVIERDVVTAKGRVHVNEYPGEGPPIVLTHGFPDDSRIYKHLLPELSGRHAITFDFLGHGRSARVDLTPMESGQREGELAAIVEQLGLDRPILVGHDIGGPVAIRYAIANPASVGGLVLLNTFFGDAPTLVFPEFIRMLADRHLAPLVDAIIADPTTLGWMLFYTSSTLNPGPVDLAGLGGQSILPQFFGDDTQLDAVPAIRAWSADLFPGLQQQNSQIARGELGRLDVPVTIAFGEHDRYLNQRVAEHLHTLFPGSVLHPISGAAHWPQWDQPAATAAVIVETAQGVQKRSTA</sequence>
<dbReference type="PRINTS" id="PR00111">
    <property type="entry name" value="ABHYDROLASE"/>
</dbReference>